<feature type="binding site" evidence="5">
    <location>
        <position position="133"/>
    </location>
    <ligand>
        <name>S-adenosyl-L-methionine</name>
        <dbReference type="ChEBI" id="CHEBI:59789"/>
    </ligand>
</feature>
<evidence type="ECO:0000256" key="3">
    <source>
        <dbReference type="ARBA" id="ARBA00022688"/>
    </source>
</evidence>
<comment type="subcellular location">
    <subcellularLocation>
        <location evidence="5">Mitochondrion inner membrane</location>
        <topology evidence="5">Peripheral membrane protein</topology>
        <orientation evidence="5">Matrix side</orientation>
    </subcellularLocation>
</comment>
<feature type="binding site" evidence="5">
    <location>
        <position position="186"/>
    </location>
    <ligand>
        <name>S-adenosyl-L-methionine</name>
        <dbReference type="ChEBI" id="CHEBI:59789"/>
    </ligand>
</feature>
<comment type="catalytic activity">
    <reaction evidence="5">
        <text>a 3-demethylubiquinone + S-adenosyl-L-methionine = a ubiquinone + S-adenosyl-L-homocysteine</text>
        <dbReference type="Rhea" id="RHEA:81215"/>
        <dbReference type="Rhea" id="RHEA-COMP:9565"/>
        <dbReference type="Rhea" id="RHEA-COMP:19654"/>
        <dbReference type="ChEBI" id="CHEBI:16389"/>
        <dbReference type="ChEBI" id="CHEBI:57856"/>
        <dbReference type="ChEBI" id="CHEBI:59789"/>
        <dbReference type="ChEBI" id="CHEBI:231825"/>
    </reaction>
</comment>
<comment type="caution">
    <text evidence="6">The sequence shown here is derived from an EMBL/GenBank/DDBJ whole genome shotgun (WGS) entry which is preliminary data.</text>
</comment>
<feature type="binding site" evidence="5">
    <location>
        <position position="191"/>
    </location>
    <ligand>
        <name>Mg(2+)</name>
        <dbReference type="ChEBI" id="CHEBI:18420"/>
    </ligand>
</feature>
<dbReference type="AlphaFoldDB" id="A0AAD9L7A0"/>
<feature type="binding site" evidence="5">
    <location>
        <position position="187"/>
    </location>
    <ligand>
        <name>Mg(2+)</name>
        <dbReference type="ChEBI" id="CHEBI:18420"/>
    </ligand>
</feature>
<dbReference type="EMBL" id="JAODAN010000004">
    <property type="protein sequence ID" value="KAK1925164.1"/>
    <property type="molecule type" value="Genomic_DNA"/>
</dbReference>
<dbReference type="GO" id="GO:0032259">
    <property type="term" value="P:methylation"/>
    <property type="evidence" value="ECO:0007669"/>
    <property type="project" value="UniProtKB-KW"/>
</dbReference>
<evidence type="ECO:0000256" key="2">
    <source>
        <dbReference type="ARBA" id="ARBA00022679"/>
    </source>
</evidence>
<keyword evidence="2 5" id="KW-0808">Transferase</keyword>
<comment type="function">
    <text evidence="5">O-methyltransferase required for two non-consecutive steps during ubiquinone biosynthesis. Catalyzes the 2 O-methylation of 3,4-dihydroxy-5-(all-trans-polyprenyl)benzoic acid into 4-hydroxy-3-methoxy-5-(all-trans-polyprenyl)benzoic acid. Also catalyzes the last step of ubiquinone biosynthesis by mediating methylation of 3-demethylubiquinone into ubiquinone. Also able to mediate the methylation of 3-demethylubiquinol into ubiquinol.</text>
</comment>
<dbReference type="GO" id="GO:0031314">
    <property type="term" value="C:extrinsic component of mitochondrial inner membrane"/>
    <property type="evidence" value="ECO:0007669"/>
    <property type="project" value="UniProtKB-UniRule"/>
</dbReference>
<keyword evidence="7" id="KW-1185">Reference proteome</keyword>
<comment type="cofactor">
    <cofactor evidence="5">
        <name>Mg(2+)</name>
        <dbReference type="ChEBI" id="CHEBI:18420"/>
    </cofactor>
</comment>
<dbReference type="Proteomes" id="UP001182556">
    <property type="component" value="Unassembled WGS sequence"/>
</dbReference>
<reference evidence="6" key="1">
    <citation type="submission" date="2023-02" db="EMBL/GenBank/DDBJ databases">
        <title>Identification and recombinant expression of a fungal hydrolase from Papiliotrema laurentii that hydrolyzes apple cutin and clears colloidal polyester polyurethane.</title>
        <authorList>
            <consortium name="DOE Joint Genome Institute"/>
            <person name="Roman V.A."/>
            <person name="Bojanowski C."/>
            <person name="Crable B.R."/>
            <person name="Wagner D.N."/>
            <person name="Hung C.S."/>
            <person name="Nadeau L.J."/>
            <person name="Schratz L."/>
            <person name="Haridas S."/>
            <person name="Pangilinan J."/>
            <person name="Lipzen A."/>
            <person name="Na H."/>
            <person name="Yan M."/>
            <person name="Ng V."/>
            <person name="Grigoriev I.V."/>
            <person name="Spatafora J.W."/>
            <person name="Barlow D."/>
            <person name="Biffinger J."/>
            <person name="Kelley-Loughnane N."/>
            <person name="Varaljay V.A."/>
            <person name="Crookes-Goodson W.J."/>
        </authorList>
    </citation>
    <scope>NUCLEOTIDE SEQUENCE</scope>
    <source>
        <strain evidence="6">5307AH</strain>
    </source>
</reference>
<organism evidence="6 7">
    <name type="scientific">Papiliotrema laurentii</name>
    <name type="common">Cryptococcus laurentii</name>
    <dbReference type="NCBI Taxonomy" id="5418"/>
    <lineage>
        <taxon>Eukaryota</taxon>
        <taxon>Fungi</taxon>
        <taxon>Dikarya</taxon>
        <taxon>Basidiomycota</taxon>
        <taxon>Agaricomycotina</taxon>
        <taxon>Tremellomycetes</taxon>
        <taxon>Tremellales</taxon>
        <taxon>Rhynchogastremaceae</taxon>
        <taxon>Papiliotrema</taxon>
    </lineage>
</organism>
<evidence type="ECO:0000256" key="4">
    <source>
        <dbReference type="ARBA" id="ARBA00022691"/>
    </source>
</evidence>
<dbReference type="SUPFAM" id="SSF53335">
    <property type="entry name" value="S-adenosyl-L-methionine-dependent methyltransferases"/>
    <property type="match status" value="1"/>
</dbReference>
<accession>A0AAD9L7A0</accession>
<evidence type="ECO:0000313" key="6">
    <source>
        <dbReference type="EMBL" id="KAK1925164.1"/>
    </source>
</evidence>
<keyword evidence="3 5" id="KW-0831">Ubiquinone biosynthesis</keyword>
<dbReference type="PANTHER" id="PTHR43464">
    <property type="entry name" value="METHYLTRANSFERASE"/>
    <property type="match status" value="1"/>
</dbReference>
<evidence type="ECO:0000256" key="5">
    <source>
        <dbReference type="HAMAP-Rule" id="MF_03190"/>
    </source>
</evidence>
<dbReference type="PANTHER" id="PTHR43464:SF19">
    <property type="entry name" value="UBIQUINONE BIOSYNTHESIS O-METHYLTRANSFERASE, MITOCHONDRIAL"/>
    <property type="match status" value="1"/>
</dbReference>
<dbReference type="HAMAP" id="MF_00472">
    <property type="entry name" value="UbiG"/>
    <property type="match status" value="1"/>
</dbReference>
<dbReference type="InterPro" id="IPR029063">
    <property type="entry name" value="SAM-dependent_MTases_sf"/>
</dbReference>
<dbReference type="EC" id="2.1.1.-" evidence="5"/>
<comment type="similarity">
    <text evidence="5">Belongs to the class I-like SAM-binding methyltransferase superfamily. UbiG/COQ3 family.</text>
</comment>
<comment type="pathway">
    <text evidence="5">Cofactor biosynthesis; ubiquinone biosynthesis.</text>
</comment>
<keyword evidence="5" id="KW-0496">Mitochondrion</keyword>
<feature type="binding site" evidence="5">
    <location>
        <position position="64"/>
    </location>
    <ligand>
        <name>S-adenosyl-L-methionine</name>
        <dbReference type="ChEBI" id="CHEBI:59789"/>
    </ligand>
</feature>
<keyword evidence="5" id="KW-0460">Magnesium</keyword>
<comment type="subunit">
    <text evidence="5">Component of a multi-subunit COQ enzyme complex, composed of at least COQ3, COQ4, COQ5, COQ6, COQ7 and COQ9.</text>
</comment>
<dbReference type="GO" id="GO:0010420">
    <property type="term" value="F:polyprenyldihydroxybenzoate methyltransferase activity"/>
    <property type="evidence" value="ECO:0007669"/>
    <property type="project" value="UniProtKB-UniRule"/>
</dbReference>
<dbReference type="GO" id="GO:0061542">
    <property type="term" value="F:3-demethylubiquinol 3-O-methyltransferase activity"/>
    <property type="evidence" value="ECO:0007669"/>
    <property type="project" value="UniProtKB-UniRule"/>
</dbReference>
<dbReference type="Pfam" id="PF13489">
    <property type="entry name" value="Methyltransf_23"/>
    <property type="match status" value="1"/>
</dbReference>
<keyword evidence="5" id="KW-0472">Membrane</keyword>
<feature type="binding site" evidence="5">
    <location>
        <position position="112"/>
    </location>
    <ligand>
        <name>S-adenosyl-L-methionine</name>
        <dbReference type="ChEBI" id="CHEBI:59789"/>
    </ligand>
</feature>
<protein>
    <recommendedName>
        <fullName evidence="5">Ubiquinone biosynthesis O-methyltransferase, mitochondrial</fullName>
    </recommendedName>
    <alternativeName>
        <fullName evidence="5">3-demethylubiquinol 3-O-methyltransferase</fullName>
        <ecNumber evidence="5">2.1.1.64</ecNumber>
    </alternativeName>
    <alternativeName>
        <fullName evidence="5">3-demethylubiquinone 3-O-methyltransferase</fullName>
        <ecNumber evidence="5">2.1.1.-</ecNumber>
    </alternativeName>
    <alternativeName>
        <fullName evidence="5">Polyprenyldihydroxybenzoate methyltransferase</fullName>
        <ecNumber evidence="5">2.1.1.114</ecNumber>
    </alternativeName>
</protein>
<dbReference type="InterPro" id="IPR010233">
    <property type="entry name" value="UbiG_MeTrfase"/>
</dbReference>
<dbReference type="EC" id="2.1.1.114" evidence="5"/>
<dbReference type="EC" id="2.1.1.64" evidence="5"/>
<dbReference type="CDD" id="cd02440">
    <property type="entry name" value="AdoMet_MTases"/>
    <property type="match status" value="1"/>
</dbReference>
<comment type="catalytic activity">
    <reaction evidence="5">
        <text>a 3,4-dihydroxy-5-(all-trans-polyprenyl)benzoate + S-adenosyl-L-methionine = a 4-hydroxy-3-methoxy-5-(all-trans-polyprenyl)benzoate + S-adenosyl-L-homocysteine + H(+)</text>
        <dbReference type="Rhea" id="RHEA:44452"/>
        <dbReference type="Rhea" id="RHEA-COMP:10930"/>
        <dbReference type="Rhea" id="RHEA-COMP:10931"/>
        <dbReference type="ChEBI" id="CHEBI:15378"/>
        <dbReference type="ChEBI" id="CHEBI:57856"/>
        <dbReference type="ChEBI" id="CHEBI:59789"/>
        <dbReference type="ChEBI" id="CHEBI:64694"/>
        <dbReference type="ChEBI" id="CHEBI:84443"/>
        <dbReference type="EC" id="2.1.1.114"/>
    </reaction>
</comment>
<keyword evidence="5" id="KW-0999">Mitochondrion inner membrane</keyword>
<keyword evidence="4 5" id="KW-0949">S-adenosyl-L-methionine</keyword>
<evidence type="ECO:0000256" key="1">
    <source>
        <dbReference type="ARBA" id="ARBA00022603"/>
    </source>
</evidence>
<evidence type="ECO:0000313" key="7">
    <source>
        <dbReference type="Proteomes" id="UP001182556"/>
    </source>
</evidence>
<sequence>MRGRISTLLRTPRSIPPIRSLSTQPNPAFSTINASEIEHFSSLSSQWWDPTGEFKLLHRMNPTRIAYLRDKVALDTHDEPEWTFAGRHADAEREATRGTGRWLEGKRCLDVGCGGGLLSESLARLGANTVGIDASGSNIAIATLHASRDPFLPFNNPSVPGKLEYRHTPAETLRDAGEQFDMVCAMEILEHVDEPGEFMKCLGDMVKPGGHLVMSTISRTPLSQLLTLTLAEDVLRLVTPGTHTYRKFVRPEELRRYVFNEMGGHDVWERNLDASDVRKGEVGETRGIVYDPLKGEWRLWSGAEGTWFKGAGELCNYMFHAKKKA</sequence>
<keyword evidence="5" id="KW-0479">Metal-binding</keyword>
<feature type="binding site" evidence="5">
    <location>
        <position position="190"/>
    </location>
    <ligand>
        <name>Mg(2+)</name>
        <dbReference type="ChEBI" id="CHEBI:18420"/>
    </ligand>
</feature>
<keyword evidence="1 5" id="KW-0489">Methyltransferase</keyword>
<name>A0AAD9L7A0_PAPLA</name>
<dbReference type="NCBIfam" id="TIGR01983">
    <property type="entry name" value="UbiG"/>
    <property type="match status" value="1"/>
</dbReference>
<dbReference type="Gene3D" id="3.40.50.150">
    <property type="entry name" value="Vaccinia Virus protein VP39"/>
    <property type="match status" value="1"/>
</dbReference>
<proteinExistence type="inferred from homology"/>
<comment type="catalytic activity">
    <reaction evidence="5">
        <text>a 3-demethylubiquinol + S-adenosyl-L-methionine = a ubiquinol + S-adenosyl-L-homocysteine + H(+)</text>
        <dbReference type="Rhea" id="RHEA:44380"/>
        <dbReference type="Rhea" id="RHEA-COMP:9566"/>
        <dbReference type="Rhea" id="RHEA-COMP:10914"/>
        <dbReference type="ChEBI" id="CHEBI:15378"/>
        <dbReference type="ChEBI" id="CHEBI:17976"/>
        <dbReference type="ChEBI" id="CHEBI:57856"/>
        <dbReference type="ChEBI" id="CHEBI:59789"/>
        <dbReference type="ChEBI" id="CHEBI:84422"/>
        <dbReference type="EC" id="2.1.1.64"/>
    </reaction>
</comment>
<dbReference type="GO" id="GO:0046872">
    <property type="term" value="F:metal ion binding"/>
    <property type="evidence" value="ECO:0007669"/>
    <property type="project" value="UniProtKB-KW"/>
</dbReference>
<gene>
    <name evidence="5" type="primary">COQ3</name>
    <name evidence="6" type="ORF">DB88DRAFT_253616</name>
</gene>